<dbReference type="PRINTS" id="PR00740">
    <property type="entry name" value="GLHYDRLASE27"/>
</dbReference>
<evidence type="ECO:0000256" key="6">
    <source>
        <dbReference type="SAM" id="SignalP"/>
    </source>
</evidence>
<dbReference type="Gene3D" id="3.20.20.70">
    <property type="entry name" value="Aldolase class I"/>
    <property type="match status" value="1"/>
</dbReference>
<keyword evidence="5" id="KW-0812">Transmembrane</keyword>
<dbReference type="InterPro" id="IPR013780">
    <property type="entry name" value="Glyco_hydro_b"/>
</dbReference>
<comment type="similarity">
    <text evidence="1 4">Belongs to the glycosyl hydrolase 27 family.</text>
</comment>
<keyword evidence="5" id="KW-1133">Transmembrane helix</keyword>
<dbReference type="Gene3D" id="2.60.40.1180">
    <property type="entry name" value="Golgi alpha-mannosidase II"/>
    <property type="match status" value="1"/>
</dbReference>
<dbReference type="InterPro" id="IPR013785">
    <property type="entry name" value="Aldolase_TIM"/>
</dbReference>
<feature type="transmembrane region" description="Helical" evidence="5">
    <location>
        <begin position="686"/>
        <end position="705"/>
    </location>
</feature>
<proteinExistence type="inferred from homology"/>
<sequence>MIHRLVFCGMGRLSSCDCLLAVVLLLLLSAGQAELSGHDRAGPLAQTPPRGWNSYDSFSWIVSEEEFLQNAQFVAANLSKHGYEYVVVDFLWYRRLEPESSVWSAGYEVIDEYGRLVPDPGRWPSTRGGKGFKPIADKVHAMGLKFGIHVMRGISTQAVKNNTKICRAQRGADGKEDCPWTAADVALVGTECSWMKACFMSVNTSHEGGLLFLNSLYQQYADWGVDFIKHDCVFGAVDLSVSEITAVSKAITKARRPMVYSLSPGVRATSTMAKEVVQLVHMYRVTGDDWDTWRDVLLHFSVARDFAAAGLIGAPGLQGGRSWPDLDMLPLGWLTDAGAPYGANRSSSLTKAEQRTQVTLWSIGKSPLMFGGDLRHIDESTLDLITNPTVLDINSHSTHNNEFRSSPDGFLPVVKLEDCMSATSTSWNLQRGTDNQMQVCWSLSSRPKYSVGPRESLLTGCLNWTEMSSMPQELTMKGGRGLLWNEDGHQKKCLVADKSAMERTLGFGVCNNSANQLWHLTQERKLVNEMAGLCAAVEQPERGWRIWVARGKSGQAYVAFFNLEDTVQTISTPLQPIMDSLELLSWHRRQLHQITQVISLFRRQIWKQLVKAYQFVSSKQFSQRYEETPTTMTTPEWRCRGNDVWEGKPLPQSSLSSTLVASVEPHGTVLLELDCLRHSNLTLKSTFVLCAAVLATIVVAIAFRFRRELLNRLVRKEEIDNVEDELLEHDIDVHNT</sequence>
<feature type="chain" id="PRO_5044781432" description="Alpha-galactosidase" evidence="6">
    <location>
        <begin position="34"/>
        <end position="736"/>
    </location>
</feature>
<protein>
    <recommendedName>
        <fullName evidence="4">Alpha-galactosidase</fullName>
        <ecNumber evidence="4">3.2.1.22</ecNumber>
    </recommendedName>
    <alternativeName>
        <fullName evidence="4">Melibiase</fullName>
    </alternativeName>
</protein>
<feature type="signal peptide" evidence="6">
    <location>
        <begin position="1"/>
        <end position="33"/>
    </location>
</feature>
<dbReference type="EMBL" id="JBHFFA010000001">
    <property type="protein sequence ID" value="KAL2653935.1"/>
    <property type="molecule type" value="Genomic_DNA"/>
</dbReference>
<keyword evidence="5" id="KW-0472">Membrane</keyword>
<dbReference type="PANTHER" id="PTHR11452:SF42">
    <property type="entry name" value="ALPHA-GALACTOSIDASE"/>
    <property type="match status" value="1"/>
</dbReference>
<name>A0ABD1ZRH0_9MARC</name>
<evidence type="ECO:0000256" key="1">
    <source>
        <dbReference type="ARBA" id="ARBA00009743"/>
    </source>
</evidence>
<dbReference type="InterPro" id="IPR035992">
    <property type="entry name" value="Ricin_B-like_lectins"/>
</dbReference>
<dbReference type="InterPro" id="IPR002241">
    <property type="entry name" value="Glyco_hydro_27"/>
</dbReference>
<comment type="caution">
    <text evidence="7">The sequence shown here is derived from an EMBL/GenBank/DDBJ whole genome shotgun (WGS) entry which is preliminary data.</text>
</comment>
<dbReference type="SUPFAM" id="SSF51445">
    <property type="entry name" value="(Trans)glycosidases"/>
    <property type="match status" value="1"/>
</dbReference>
<accession>A0ABD1ZRH0</accession>
<dbReference type="SUPFAM" id="SSF50370">
    <property type="entry name" value="Ricin B-like lectins"/>
    <property type="match status" value="1"/>
</dbReference>
<evidence type="ECO:0000256" key="2">
    <source>
        <dbReference type="ARBA" id="ARBA00022801"/>
    </source>
</evidence>
<dbReference type="InterPro" id="IPR017853">
    <property type="entry name" value="GH"/>
</dbReference>
<dbReference type="EC" id="3.2.1.22" evidence="4"/>
<keyword evidence="2 4" id="KW-0378">Hydrolase</keyword>
<keyword evidence="8" id="KW-1185">Reference proteome</keyword>
<evidence type="ECO:0000256" key="3">
    <source>
        <dbReference type="ARBA" id="ARBA00023295"/>
    </source>
</evidence>
<dbReference type="AlphaFoldDB" id="A0ABD1ZRH0"/>
<gene>
    <name evidence="7" type="ORF">R1flu_022063</name>
</gene>
<keyword evidence="3 4" id="KW-0326">Glycosidase</keyword>
<evidence type="ECO:0000313" key="8">
    <source>
        <dbReference type="Proteomes" id="UP001605036"/>
    </source>
</evidence>
<dbReference type="GO" id="GO:0004557">
    <property type="term" value="F:alpha-galactosidase activity"/>
    <property type="evidence" value="ECO:0007669"/>
    <property type="project" value="UniProtKB-EC"/>
</dbReference>
<dbReference type="Proteomes" id="UP001605036">
    <property type="component" value="Unassembled WGS sequence"/>
</dbReference>
<dbReference type="PANTHER" id="PTHR11452">
    <property type="entry name" value="ALPHA-GALACTOSIDASE/ALPHA-N-ACETYLGALACTOSAMINIDASE"/>
    <property type="match status" value="1"/>
</dbReference>
<evidence type="ECO:0000256" key="5">
    <source>
        <dbReference type="SAM" id="Phobius"/>
    </source>
</evidence>
<keyword evidence="4" id="KW-1015">Disulfide bond</keyword>
<evidence type="ECO:0000256" key="4">
    <source>
        <dbReference type="RuleBase" id="RU361168"/>
    </source>
</evidence>
<comment type="catalytic activity">
    <reaction evidence="4">
        <text>Hydrolysis of terminal, non-reducing alpha-D-galactose residues in alpha-D-galactosides, including galactose oligosaccharides, galactomannans and galactolipids.</text>
        <dbReference type="EC" id="3.2.1.22"/>
    </reaction>
</comment>
<keyword evidence="6" id="KW-0732">Signal</keyword>
<dbReference type="Pfam" id="PF16499">
    <property type="entry name" value="Melibiase_2"/>
    <property type="match status" value="1"/>
</dbReference>
<evidence type="ECO:0000313" key="7">
    <source>
        <dbReference type="EMBL" id="KAL2653935.1"/>
    </source>
</evidence>
<organism evidence="7 8">
    <name type="scientific">Riccia fluitans</name>
    <dbReference type="NCBI Taxonomy" id="41844"/>
    <lineage>
        <taxon>Eukaryota</taxon>
        <taxon>Viridiplantae</taxon>
        <taxon>Streptophyta</taxon>
        <taxon>Embryophyta</taxon>
        <taxon>Marchantiophyta</taxon>
        <taxon>Marchantiopsida</taxon>
        <taxon>Marchantiidae</taxon>
        <taxon>Marchantiales</taxon>
        <taxon>Ricciaceae</taxon>
        <taxon>Riccia</taxon>
    </lineage>
</organism>
<dbReference type="CDD" id="cd14792">
    <property type="entry name" value="GH27"/>
    <property type="match status" value="1"/>
</dbReference>
<reference evidence="7 8" key="1">
    <citation type="submission" date="2024-09" db="EMBL/GenBank/DDBJ databases">
        <title>Chromosome-scale assembly of Riccia fluitans.</title>
        <authorList>
            <person name="Paukszto L."/>
            <person name="Sawicki J."/>
            <person name="Karawczyk K."/>
            <person name="Piernik-Szablinska J."/>
            <person name="Szczecinska M."/>
            <person name="Mazdziarz M."/>
        </authorList>
    </citation>
    <scope>NUCLEOTIDE SEQUENCE [LARGE SCALE GENOMIC DNA]</scope>
    <source>
        <strain evidence="7">Rf_01</strain>
        <tissue evidence="7">Aerial parts of the thallus</tissue>
    </source>
</reference>